<dbReference type="PANTHER" id="PTHR37534">
    <property type="entry name" value="TRANSCRIPTIONAL ACTIVATOR PROTEIN UGA3"/>
    <property type="match status" value="1"/>
</dbReference>
<dbReference type="CDD" id="cd00067">
    <property type="entry name" value="GAL4"/>
    <property type="match status" value="1"/>
</dbReference>
<feature type="domain" description="Zn(2)-C6 fungal-type" evidence="3">
    <location>
        <begin position="13"/>
        <end position="43"/>
    </location>
</feature>
<dbReference type="SUPFAM" id="SSF57701">
    <property type="entry name" value="Zn2/Cys6 DNA-binding domain"/>
    <property type="match status" value="1"/>
</dbReference>
<evidence type="ECO:0000313" key="4">
    <source>
        <dbReference type="EMBL" id="CAI4215611.1"/>
    </source>
</evidence>
<evidence type="ECO:0000256" key="1">
    <source>
        <dbReference type="ARBA" id="ARBA00023242"/>
    </source>
</evidence>
<comment type="caution">
    <text evidence="4">The sequence shown here is derived from an EMBL/GenBank/DDBJ whole genome shotgun (WGS) entry which is preliminary data.</text>
</comment>
<keyword evidence="1" id="KW-0539">Nucleus</keyword>
<keyword evidence="5" id="KW-1185">Reference proteome</keyword>
<evidence type="ECO:0000313" key="5">
    <source>
        <dbReference type="Proteomes" id="UP000838763"/>
    </source>
</evidence>
<feature type="region of interest" description="Disordered" evidence="2">
    <location>
        <begin position="56"/>
        <end position="179"/>
    </location>
</feature>
<dbReference type="GO" id="GO:0008270">
    <property type="term" value="F:zinc ion binding"/>
    <property type="evidence" value="ECO:0007669"/>
    <property type="project" value="InterPro"/>
</dbReference>
<dbReference type="EMBL" id="CALLCH030000012">
    <property type="protein sequence ID" value="CAI4215611.1"/>
    <property type="molecule type" value="Genomic_DNA"/>
</dbReference>
<dbReference type="PROSITE" id="PS00463">
    <property type="entry name" value="ZN2_CY6_FUNGAL_1"/>
    <property type="match status" value="1"/>
</dbReference>
<dbReference type="GO" id="GO:0000976">
    <property type="term" value="F:transcription cis-regulatory region binding"/>
    <property type="evidence" value="ECO:0007669"/>
    <property type="project" value="TreeGrafter"/>
</dbReference>
<reference evidence="4" key="1">
    <citation type="submission" date="2022-11" db="EMBL/GenBank/DDBJ databases">
        <authorList>
            <person name="Scott C."/>
            <person name="Bruce N."/>
        </authorList>
    </citation>
    <scope>NUCLEOTIDE SEQUENCE</scope>
</reference>
<proteinExistence type="predicted"/>
<feature type="compositionally biased region" description="Polar residues" evidence="2">
    <location>
        <begin position="84"/>
        <end position="108"/>
    </location>
</feature>
<evidence type="ECO:0000256" key="2">
    <source>
        <dbReference type="SAM" id="MobiDB-lite"/>
    </source>
</evidence>
<dbReference type="PROSITE" id="PS50048">
    <property type="entry name" value="ZN2_CY6_FUNGAL_2"/>
    <property type="match status" value="1"/>
</dbReference>
<accession>A0A9P1H5F2</accession>
<dbReference type="OrthoDB" id="4475584at2759"/>
<gene>
    <name evidence="4" type="ORF">PPNO1_LOCUS5319</name>
</gene>
<feature type="compositionally biased region" description="Low complexity" evidence="2">
    <location>
        <begin position="166"/>
        <end position="177"/>
    </location>
</feature>
<dbReference type="Proteomes" id="UP000838763">
    <property type="component" value="Unassembled WGS sequence"/>
</dbReference>
<feature type="compositionally biased region" description="Low complexity" evidence="2">
    <location>
        <begin position="138"/>
        <end position="149"/>
    </location>
</feature>
<dbReference type="Pfam" id="PF00172">
    <property type="entry name" value="Zn_clus"/>
    <property type="match status" value="1"/>
</dbReference>
<name>A0A9P1H5F2_9PEZI</name>
<dbReference type="AlphaFoldDB" id="A0A9P1H5F2"/>
<protein>
    <recommendedName>
        <fullName evidence="3">Zn(2)-C6 fungal-type domain-containing protein</fullName>
    </recommendedName>
</protein>
<dbReference type="InterPro" id="IPR036864">
    <property type="entry name" value="Zn2-C6_fun-type_DNA-bd_sf"/>
</dbReference>
<evidence type="ECO:0000259" key="3">
    <source>
        <dbReference type="PROSITE" id="PS50048"/>
    </source>
</evidence>
<sequence>MASSQPPKRVRTGCLKCRVRRRKCDEGKPRCQRCIAGGFECQYGTRLSFLQKNAITSVPSQPSPTEGPTPTYRKVQFVREEKASSSTKTNPQLSVRDASTTSCDTPSGSEDRSVAGPDTPSSPPPLQFVIEARPFTTSPSSAQPQPQSSRLGPEKPDGIKSPASPEGPQQRPPQGQRSTNGYEIALDALLSLGTEQGSPDEESLALMPFSPGQPFSPTRDLLSPSGEKRTSFSPFSSLVIQPSAKILRTNSQDVSFNRPELRRQHSTPQTDASPSIIITEQSASELDNLAAIPIIPETQVLEILRHYRYEISPWLDICDLGQAFGVTAPCFASSSNAILYSLLAFTSNVSQRTPITMPLDGIADLLGQSVMPFESHPMTTPLYYLMLRFDLSQALANEQPLNLPLWMPLDFGRRSELAVSVFHATAQALFLCGRVINLIYGGVECTGSTDSLIVQWTGLIEELSSWYAHRPEEVKPMVDLDGKGDAFPTILFTTGAALLSNQLYHTGMLLLLRNRPRTFKGVGTGHKPSSSMSSLWHARRICGISSPTRLAARGIRVS</sequence>
<dbReference type="GO" id="GO:0045944">
    <property type="term" value="P:positive regulation of transcription by RNA polymerase II"/>
    <property type="evidence" value="ECO:0007669"/>
    <property type="project" value="TreeGrafter"/>
</dbReference>
<feature type="region of interest" description="Disordered" evidence="2">
    <location>
        <begin position="194"/>
        <end position="234"/>
    </location>
</feature>
<dbReference type="Gene3D" id="4.10.240.10">
    <property type="entry name" value="Zn(2)-C6 fungal-type DNA-binding domain"/>
    <property type="match status" value="1"/>
</dbReference>
<dbReference type="GO" id="GO:0000981">
    <property type="term" value="F:DNA-binding transcription factor activity, RNA polymerase II-specific"/>
    <property type="evidence" value="ECO:0007669"/>
    <property type="project" value="InterPro"/>
</dbReference>
<dbReference type="PANTHER" id="PTHR37534:SF24">
    <property type="entry name" value="MISCELLANEOUS ZN(II)2CYS6 TRANSCRIPTION FACTOR (EUROFUNG)-RELATED"/>
    <property type="match status" value="1"/>
</dbReference>
<dbReference type="SMART" id="SM00066">
    <property type="entry name" value="GAL4"/>
    <property type="match status" value="1"/>
</dbReference>
<dbReference type="InterPro" id="IPR001138">
    <property type="entry name" value="Zn2Cys6_DnaBD"/>
</dbReference>
<organism evidence="4 5">
    <name type="scientific">Parascedosporium putredinis</name>
    <dbReference type="NCBI Taxonomy" id="1442378"/>
    <lineage>
        <taxon>Eukaryota</taxon>
        <taxon>Fungi</taxon>
        <taxon>Dikarya</taxon>
        <taxon>Ascomycota</taxon>
        <taxon>Pezizomycotina</taxon>
        <taxon>Sordariomycetes</taxon>
        <taxon>Hypocreomycetidae</taxon>
        <taxon>Microascales</taxon>
        <taxon>Microascaceae</taxon>
        <taxon>Parascedosporium</taxon>
    </lineage>
</organism>
<dbReference type="GO" id="GO:0005634">
    <property type="term" value="C:nucleus"/>
    <property type="evidence" value="ECO:0007669"/>
    <property type="project" value="TreeGrafter"/>
</dbReference>